<comment type="caution">
    <text evidence="1">The sequence shown here is derived from an EMBL/GenBank/DDBJ whole genome shotgun (WGS) entry which is preliminary data.</text>
</comment>
<accession>A0A9Q0LL32</accession>
<dbReference type="InterPro" id="IPR036322">
    <property type="entry name" value="WD40_repeat_dom_sf"/>
</dbReference>
<dbReference type="Gene3D" id="2.130.10.10">
    <property type="entry name" value="YVTN repeat-like/Quinoprotein amine dehydrogenase"/>
    <property type="match status" value="1"/>
</dbReference>
<dbReference type="SUPFAM" id="SSF50978">
    <property type="entry name" value="WD40 repeat-like"/>
    <property type="match status" value="1"/>
</dbReference>
<sequence>MKIFTGDRVGFLKEIEVERLKYHCLTRATGIQNEILNIRWWKKNSEDFITALTKSGTVELWDVNKRELKSLVLNIKKNPIGMEVLYSQNNKIITCSNEGIVEISNFDFDFDSELNPNLNLNDNLIDEKEIEFENKKKKIGIKKRKTRSKKLHFIENENLK</sequence>
<gene>
    <name evidence="1" type="ORF">M0811_07821</name>
</gene>
<name>A0A9Q0LL32_ANAIG</name>
<reference evidence="1" key="1">
    <citation type="submission" date="2022-10" db="EMBL/GenBank/DDBJ databases">
        <title>Novel sulphate-reducing endosymbionts in the free-living metamonad Anaeramoeba.</title>
        <authorList>
            <person name="Jerlstrom-Hultqvist J."/>
            <person name="Cepicka I."/>
            <person name="Gallot-Lavallee L."/>
            <person name="Salas-Leiva D."/>
            <person name="Curtis B.A."/>
            <person name="Zahonova K."/>
            <person name="Pipaliya S."/>
            <person name="Dacks J."/>
            <person name="Roger A.J."/>
        </authorList>
    </citation>
    <scope>NUCLEOTIDE SEQUENCE</scope>
    <source>
        <strain evidence="1">BMAN</strain>
    </source>
</reference>
<dbReference type="EMBL" id="JAPDFW010000068">
    <property type="protein sequence ID" value="KAJ5074778.1"/>
    <property type="molecule type" value="Genomic_DNA"/>
</dbReference>
<dbReference type="Proteomes" id="UP001149090">
    <property type="component" value="Unassembled WGS sequence"/>
</dbReference>
<dbReference type="AlphaFoldDB" id="A0A9Q0LL32"/>
<dbReference type="InterPro" id="IPR015943">
    <property type="entry name" value="WD40/YVTN_repeat-like_dom_sf"/>
</dbReference>
<evidence type="ECO:0000313" key="1">
    <source>
        <dbReference type="EMBL" id="KAJ5074778.1"/>
    </source>
</evidence>
<keyword evidence="2" id="KW-1185">Reference proteome</keyword>
<evidence type="ECO:0000313" key="2">
    <source>
        <dbReference type="Proteomes" id="UP001149090"/>
    </source>
</evidence>
<proteinExistence type="predicted"/>
<protein>
    <submittedName>
        <fullName evidence="1">Uncharacterized protein</fullName>
    </submittedName>
</protein>
<organism evidence="1 2">
    <name type="scientific">Anaeramoeba ignava</name>
    <name type="common">Anaerobic marine amoeba</name>
    <dbReference type="NCBI Taxonomy" id="1746090"/>
    <lineage>
        <taxon>Eukaryota</taxon>
        <taxon>Metamonada</taxon>
        <taxon>Anaeramoebidae</taxon>
        <taxon>Anaeramoeba</taxon>
    </lineage>
</organism>